<organism evidence="1 2">
    <name type="scientific">Zalaria obscura</name>
    <dbReference type="NCBI Taxonomy" id="2024903"/>
    <lineage>
        <taxon>Eukaryota</taxon>
        <taxon>Fungi</taxon>
        <taxon>Dikarya</taxon>
        <taxon>Ascomycota</taxon>
        <taxon>Pezizomycotina</taxon>
        <taxon>Dothideomycetes</taxon>
        <taxon>Dothideomycetidae</taxon>
        <taxon>Dothideales</taxon>
        <taxon>Zalariaceae</taxon>
        <taxon>Zalaria</taxon>
    </lineage>
</organism>
<dbReference type="Proteomes" id="UP001320706">
    <property type="component" value="Unassembled WGS sequence"/>
</dbReference>
<evidence type="ECO:0000313" key="2">
    <source>
        <dbReference type="Proteomes" id="UP001320706"/>
    </source>
</evidence>
<comment type="caution">
    <text evidence="1">The sequence shown here is derived from an EMBL/GenBank/DDBJ whole genome shotgun (WGS) entry which is preliminary data.</text>
</comment>
<name>A0ACC3SGC4_9PEZI</name>
<evidence type="ECO:0000313" key="1">
    <source>
        <dbReference type="EMBL" id="KAK8213303.1"/>
    </source>
</evidence>
<protein>
    <submittedName>
        <fullName evidence="1">Uncharacterized protein</fullName>
    </submittedName>
</protein>
<keyword evidence="2" id="KW-1185">Reference proteome</keyword>
<gene>
    <name evidence="1" type="ORF">M8818_002602</name>
</gene>
<reference evidence="1" key="1">
    <citation type="submission" date="2024-02" db="EMBL/GenBank/DDBJ databases">
        <title>Metagenome Assembled Genome of Zalaria obscura JY119.</title>
        <authorList>
            <person name="Vighnesh L."/>
            <person name="Jagadeeshwari U."/>
            <person name="Venkata Ramana C."/>
            <person name="Sasikala C."/>
        </authorList>
    </citation>
    <scope>NUCLEOTIDE SEQUENCE</scope>
    <source>
        <strain evidence="1">JY119</strain>
    </source>
</reference>
<dbReference type="EMBL" id="JAMKPW020000011">
    <property type="protein sequence ID" value="KAK8213303.1"/>
    <property type="molecule type" value="Genomic_DNA"/>
</dbReference>
<accession>A0ACC3SGC4</accession>
<proteinExistence type="predicted"/>
<sequence>MPCGGRRVAAARTDGPFSGTLVDPAFPTTAIQRLGRGDRHHAKRTQTVHGLIDSLRTQHPPHSGSANYHHSSIAYRRPYEIKRSTYTDLLPGPHNHGAYRTISTMADRRPLTSFTSGEYDHPPASGTTNIANVVTRLDGLRAQLQREREQRERSVEHRRMNEELGAAYRQSRWGGFSNARRRRPRDSSHGTPDVSSGTEERRNRIKRRKIDHSSTPAARSRKYGYYGQVEPGRLRLELDSCDGDIYDDRGNVYYGPENILKHDQSVYCSKASRCNILLRHYDDTPFTLEKIHIVAPQNGFTAPVRQGVVYVAMNKEDLPPFIPDAEANAAESNSPPASPPPRYRENERISLLDSLHDPEIARALRHREQIGPLDRDRSSTPDWLIMSRLITRPETWPPHRPVVQPDGPLSDTSSSPTCEGNEDRQESPDLDRVGLQVSIVTDEDIGWPEEPTPAAVRADRDRRRRIIRSNYTDEEDDCEDFDDGVEAARNAFSTAARAWATRNAGSEQPARTTDDHEIDNEKVTKVRFTIREGKNRVTMKFEPHL</sequence>